<evidence type="ECO:0000256" key="1">
    <source>
        <dbReference type="SAM" id="MobiDB-lite"/>
    </source>
</evidence>
<evidence type="ECO:0000313" key="4">
    <source>
        <dbReference type="EMBL" id="KAG6478846.1"/>
    </source>
</evidence>
<keyword evidence="2" id="KW-0732">Signal</keyword>
<accession>A0A8J5F428</accession>
<dbReference type="PANTHER" id="PTHR10334">
    <property type="entry name" value="CYSTEINE-RICH SECRETORY PROTEIN-RELATED"/>
    <property type="match status" value="1"/>
</dbReference>
<keyword evidence="5" id="KW-1185">Reference proteome</keyword>
<dbReference type="EMBL" id="JACMSC010000017">
    <property type="protein sequence ID" value="KAG6478846.1"/>
    <property type="molecule type" value="Genomic_DNA"/>
</dbReference>
<dbReference type="AlphaFoldDB" id="A0A8J5F428"/>
<feature type="chain" id="PRO_5035183112" description="SCP domain-containing protein" evidence="2">
    <location>
        <begin position="19"/>
        <end position="320"/>
    </location>
</feature>
<dbReference type="InterPro" id="IPR001283">
    <property type="entry name" value="CRISP-related"/>
</dbReference>
<dbReference type="InterPro" id="IPR035940">
    <property type="entry name" value="CAP_sf"/>
</dbReference>
<feature type="domain" description="SCP" evidence="3">
    <location>
        <begin position="27"/>
        <end position="136"/>
    </location>
</feature>
<dbReference type="InterPro" id="IPR014044">
    <property type="entry name" value="CAP_dom"/>
</dbReference>
<evidence type="ECO:0000259" key="3">
    <source>
        <dbReference type="SMART" id="SM00198"/>
    </source>
</evidence>
<sequence>MTSSFLLALVCAAAVALAAAPAVVPQNSPQDYVNAHNTARANVGEGLPPVSWDRRVARYAQDYANQRARDCQLVHSGGPYGENIFWGSGRDYTAADAVRAWVAERRYYDYYSNTCATASVDASDGILIDRGGFFRELLSSKGILRESLEFFSLDLSSSRLTSRMQSTITLSIRCKTFRFSSKPEKNKYQIQLKTIPNGITMHSMSLSQRRKESQAGRTEATASSSTLRDSMSGCEGKEEIEGGKNSKKMIEWGKEEILCIAGIPPRDLDFAFVKLGVVCVKLGVACVKLGVTCGLRRMKGVAGRPGLQPRPATPYIRPCV</sequence>
<feature type="signal peptide" evidence="2">
    <location>
        <begin position="1"/>
        <end position="18"/>
    </location>
</feature>
<dbReference type="Gene3D" id="3.40.33.10">
    <property type="entry name" value="CAP"/>
    <property type="match status" value="1"/>
</dbReference>
<gene>
    <name evidence="4" type="ORF">ZIOFF_062291</name>
</gene>
<evidence type="ECO:0000313" key="5">
    <source>
        <dbReference type="Proteomes" id="UP000734854"/>
    </source>
</evidence>
<protein>
    <recommendedName>
        <fullName evidence="3">SCP domain-containing protein</fullName>
    </recommendedName>
</protein>
<dbReference type="Pfam" id="PF00188">
    <property type="entry name" value="CAP"/>
    <property type="match status" value="1"/>
</dbReference>
<dbReference type="SUPFAM" id="SSF55797">
    <property type="entry name" value="PR-1-like"/>
    <property type="match status" value="1"/>
</dbReference>
<proteinExistence type="predicted"/>
<name>A0A8J5F428_ZINOF</name>
<dbReference type="SMART" id="SM00198">
    <property type="entry name" value="SCP"/>
    <property type="match status" value="1"/>
</dbReference>
<feature type="region of interest" description="Disordered" evidence="1">
    <location>
        <begin position="205"/>
        <end position="240"/>
    </location>
</feature>
<feature type="compositionally biased region" description="Polar residues" evidence="1">
    <location>
        <begin position="220"/>
        <end position="229"/>
    </location>
</feature>
<evidence type="ECO:0000256" key="2">
    <source>
        <dbReference type="SAM" id="SignalP"/>
    </source>
</evidence>
<comment type="caution">
    <text evidence="4">The sequence shown here is derived from an EMBL/GenBank/DDBJ whole genome shotgun (WGS) entry which is preliminary data.</text>
</comment>
<dbReference type="Proteomes" id="UP000734854">
    <property type="component" value="Unassembled WGS sequence"/>
</dbReference>
<organism evidence="4 5">
    <name type="scientific">Zingiber officinale</name>
    <name type="common">Ginger</name>
    <name type="synonym">Amomum zingiber</name>
    <dbReference type="NCBI Taxonomy" id="94328"/>
    <lineage>
        <taxon>Eukaryota</taxon>
        <taxon>Viridiplantae</taxon>
        <taxon>Streptophyta</taxon>
        <taxon>Embryophyta</taxon>
        <taxon>Tracheophyta</taxon>
        <taxon>Spermatophyta</taxon>
        <taxon>Magnoliopsida</taxon>
        <taxon>Liliopsida</taxon>
        <taxon>Zingiberales</taxon>
        <taxon>Zingiberaceae</taxon>
        <taxon>Zingiber</taxon>
    </lineage>
</organism>
<reference evidence="4 5" key="1">
    <citation type="submission" date="2020-08" db="EMBL/GenBank/DDBJ databases">
        <title>Plant Genome Project.</title>
        <authorList>
            <person name="Zhang R.-G."/>
        </authorList>
    </citation>
    <scope>NUCLEOTIDE SEQUENCE [LARGE SCALE GENOMIC DNA]</scope>
    <source>
        <tissue evidence="4">Rhizome</tissue>
    </source>
</reference>